<evidence type="ECO:0008006" key="4">
    <source>
        <dbReference type="Google" id="ProtNLM"/>
    </source>
</evidence>
<evidence type="ECO:0000256" key="1">
    <source>
        <dbReference type="SAM" id="SignalP"/>
    </source>
</evidence>
<comment type="caution">
    <text evidence="2">The sequence shown here is derived from an EMBL/GenBank/DDBJ whole genome shotgun (WGS) entry which is preliminary data.</text>
</comment>
<protein>
    <recommendedName>
        <fullName evidence="4">Secreted protein</fullName>
    </recommendedName>
</protein>
<dbReference type="EMBL" id="JLXW01000010">
    <property type="protein sequence ID" value="KBZ60642.1"/>
    <property type="molecule type" value="Genomic_DNA"/>
</dbReference>
<feature type="chain" id="PRO_5001569047" description="Secreted protein" evidence="1">
    <location>
        <begin position="26"/>
        <end position="170"/>
    </location>
</feature>
<gene>
    <name evidence="2" type="ORF">K875_03589</name>
</gene>
<name>A0A051TUJ7_9MYCO</name>
<accession>A0A051TUJ7</accession>
<feature type="signal peptide" evidence="1">
    <location>
        <begin position="1"/>
        <end position="25"/>
    </location>
</feature>
<dbReference type="PATRIC" id="fig|1324261.3.peg.3628"/>
<sequence>MRLLSLLNPALALALACGVAVPTAAATGDDWGLNGTYAAVSNGDWAKTNDIYHNEATVRSTWTVSTTCSTPLECTGRVTSDQGWSADVGLHGSEYVVKRDIPNWEPCANGAARTGHQIYRFYPVDERGWVATDSTSKVLAGVDQTTGDSGACGINKALVISLPFRLDKVG</sequence>
<dbReference type="PROSITE" id="PS51257">
    <property type="entry name" value="PROKAR_LIPOPROTEIN"/>
    <property type="match status" value="1"/>
</dbReference>
<keyword evidence="1" id="KW-0732">Signal</keyword>
<reference evidence="2 3" key="1">
    <citation type="submission" date="2014-04" db="EMBL/GenBank/DDBJ databases">
        <title>The Genome Sequence of Mycobacterium tuberculosis TKK-01-0051.</title>
        <authorList>
            <consortium name="The Broad Institute Genomics Platform"/>
            <consortium name="The Broad Institute Genome Sequencing Center for Infectious Disease"/>
            <person name="Earl A.M."/>
            <person name="Cohen K."/>
            <person name="Pym A."/>
            <person name="Bishai W."/>
            <person name="Maharaj K."/>
            <person name="Desjardins C."/>
            <person name="Abeel T."/>
            <person name="Young S."/>
            <person name="Zeng Q."/>
            <person name="Gargeya S."/>
            <person name="Abouelleil A."/>
            <person name="Alvarado L."/>
            <person name="Chapman S.B."/>
            <person name="Gainer-Dewar J."/>
            <person name="Goldberg J."/>
            <person name="Griggs A."/>
            <person name="Gujja S."/>
            <person name="Hansen M."/>
            <person name="Howarth C."/>
            <person name="Imamovic A."/>
            <person name="Larimer J."/>
            <person name="Murphy C."/>
            <person name="Naylor J."/>
            <person name="Pearson M."/>
            <person name="Poon T.W."/>
            <person name="Priest M."/>
            <person name="Roberts A."/>
            <person name="Saif S."/>
            <person name="Shea T."/>
            <person name="Sykes S."/>
            <person name="Wortman J."/>
            <person name="Nusbaum C."/>
            <person name="Birren B."/>
        </authorList>
    </citation>
    <scope>NUCLEOTIDE SEQUENCE [LARGE SCALE GENOMIC DNA]</scope>
    <source>
        <strain evidence="2 3">TKK-01-0051</strain>
    </source>
</reference>
<evidence type="ECO:0000313" key="3">
    <source>
        <dbReference type="Proteomes" id="UP000025947"/>
    </source>
</evidence>
<dbReference type="Proteomes" id="UP000025947">
    <property type="component" value="Unassembled WGS sequence"/>
</dbReference>
<dbReference type="AlphaFoldDB" id="A0A051TUJ7"/>
<evidence type="ECO:0000313" key="2">
    <source>
        <dbReference type="EMBL" id="KBZ60642.1"/>
    </source>
</evidence>
<proteinExistence type="predicted"/>
<dbReference type="HOGENOM" id="CLU_135576_0_0_11"/>
<organism evidence="2 3">
    <name type="scientific">Mycobacterium [tuberculosis] TKK-01-0051</name>
    <dbReference type="NCBI Taxonomy" id="1324261"/>
    <lineage>
        <taxon>Bacteria</taxon>
        <taxon>Bacillati</taxon>
        <taxon>Actinomycetota</taxon>
        <taxon>Actinomycetes</taxon>
        <taxon>Mycobacteriales</taxon>
        <taxon>Mycobacteriaceae</taxon>
        <taxon>Mycobacterium</taxon>
        <taxon>Mycobacterium avium complex (MAC)</taxon>
    </lineage>
</organism>
<keyword evidence="3" id="KW-1185">Reference proteome</keyword>